<organism evidence="2 3">
    <name type="scientific">Paenibacillus shirakamiensis</name>
    <dbReference type="NCBI Taxonomy" id="1265935"/>
    <lineage>
        <taxon>Bacteria</taxon>
        <taxon>Bacillati</taxon>
        <taxon>Bacillota</taxon>
        <taxon>Bacilli</taxon>
        <taxon>Bacillales</taxon>
        <taxon>Paenibacillaceae</taxon>
        <taxon>Paenibacillus</taxon>
    </lineage>
</organism>
<gene>
    <name evidence="2" type="ORF">J2Z69_001880</name>
</gene>
<dbReference type="SUPFAM" id="SSF53300">
    <property type="entry name" value="vWA-like"/>
    <property type="match status" value="1"/>
</dbReference>
<proteinExistence type="predicted"/>
<feature type="domain" description="VWFA" evidence="1">
    <location>
        <begin position="35"/>
        <end position="235"/>
    </location>
</feature>
<keyword evidence="3" id="KW-1185">Reference proteome</keyword>
<name>A0ABS4JJR4_9BACL</name>
<evidence type="ECO:0000259" key="1">
    <source>
        <dbReference type="PROSITE" id="PS50234"/>
    </source>
</evidence>
<dbReference type="Proteomes" id="UP001519288">
    <property type="component" value="Unassembled WGS sequence"/>
</dbReference>
<dbReference type="Pfam" id="PF10138">
    <property type="entry name" value="vWA-TerF-like"/>
    <property type="match status" value="2"/>
</dbReference>
<dbReference type="RefSeq" id="WP_209861338.1">
    <property type="nucleotide sequence ID" value="NZ_JAGGLD010000002.1"/>
</dbReference>
<sequence>MSIDLRKKAEEKLIDLSKKATITLSKKGLNGVTARVGLALDISASMTNLYKRGTVQAVTEQTLALGMNFDDNQAADVFLFGVKDYTVGEIQKENFYEFVNREIYSKYELEGGTRYSGVIRRIVEYYFPGAFTTKKSGFLGLKSERIVDTSKYQHQEPVYIIFITDGNCQDYAETKDIITLASRLGVFFQFVGVGDEQFTFLKELDDMEGRFIDNANFFQVRDMGTLSDGELYDSLLAEFPAWLKEARSKSIIK</sequence>
<evidence type="ECO:0000313" key="2">
    <source>
        <dbReference type="EMBL" id="MBP2000849.1"/>
    </source>
</evidence>
<dbReference type="InterPro" id="IPR002035">
    <property type="entry name" value="VWF_A"/>
</dbReference>
<dbReference type="EMBL" id="JAGGLD010000002">
    <property type="protein sequence ID" value="MBP2000849.1"/>
    <property type="molecule type" value="Genomic_DNA"/>
</dbReference>
<dbReference type="InterPro" id="IPR036465">
    <property type="entry name" value="vWFA_dom_sf"/>
</dbReference>
<dbReference type="InterPro" id="IPR019303">
    <property type="entry name" value="vWA_TerF_C"/>
</dbReference>
<accession>A0ABS4JJR4</accession>
<comment type="caution">
    <text evidence="2">The sequence shown here is derived from an EMBL/GenBank/DDBJ whole genome shotgun (WGS) entry which is preliminary data.</text>
</comment>
<protein>
    <recommendedName>
        <fullName evidence="1">VWFA domain-containing protein</fullName>
    </recommendedName>
</protein>
<dbReference type="SMART" id="SM00327">
    <property type="entry name" value="VWA"/>
    <property type="match status" value="1"/>
</dbReference>
<dbReference type="Gene3D" id="3.40.50.410">
    <property type="entry name" value="von Willebrand factor, type A domain"/>
    <property type="match status" value="1"/>
</dbReference>
<evidence type="ECO:0000313" key="3">
    <source>
        <dbReference type="Proteomes" id="UP001519288"/>
    </source>
</evidence>
<dbReference type="PROSITE" id="PS50234">
    <property type="entry name" value="VWFA"/>
    <property type="match status" value="1"/>
</dbReference>
<reference evidence="2 3" key="1">
    <citation type="submission" date="2021-03" db="EMBL/GenBank/DDBJ databases">
        <title>Genomic Encyclopedia of Type Strains, Phase IV (KMG-IV): sequencing the most valuable type-strain genomes for metagenomic binning, comparative biology and taxonomic classification.</title>
        <authorList>
            <person name="Goeker M."/>
        </authorList>
    </citation>
    <scope>NUCLEOTIDE SEQUENCE [LARGE SCALE GENOMIC DNA]</scope>
    <source>
        <strain evidence="2 3">DSM 26806</strain>
    </source>
</reference>